<dbReference type="AlphaFoldDB" id="A0A074XJ72"/>
<sequence length="584" mass="66025">MRSPNSRPHYVFLRPALPVTNGIQFSREPALAIPPVDTAPISRNDITPSTSSRRCSVTTSETTPGSLPASTPISLRESPSDSGGSWNTLTPSSTAGTVLETSPPQVEQGPLNKPAVEPTTRVWQPCHRGRGRKKKVPLPLGPKPSVIQRKGPQHGGVRSNPLTDQQRSIAHITRTIVACVNCRFKKGACRPDPIDLADPNNLRPSFVPKSCLGCQRGQELCIRWKMADASLYRKQNAPFQAFSKRWQNMDLVDIVGWASDELRIIDLTQVIVNAPYSVVVRKFVPQDGDMLEEEWSKDGRAQKHAIPPYALANMQSTALMLEGWMTSQVWCYVSGIVFHLDIFIWSTYMEAFRYAGNAQTDDERELIGVAFKLWLACRKTSNPERICGSDCLGVVPVDDTDSPWFKGVPMPPIIIAQMECIMYTKFLRPMSKSVLNRLQKMILSKKKTCWFTTYLVSFILLHSCSMVTRRDYEYARQMSMQSEYANPDSIRDHHKGAEIILTFFHAVNKGSMPFEKILNEAGRQEVAEATQLGPEQIEFVRWTAEWYKSMESYLREVRSRREVRNDLYWVAQLFETDWKAAGTS</sequence>
<keyword evidence="3" id="KW-1185">Reference proteome</keyword>
<organism evidence="2 3">
    <name type="scientific">Aureobasidium pullulans EXF-150</name>
    <dbReference type="NCBI Taxonomy" id="1043002"/>
    <lineage>
        <taxon>Eukaryota</taxon>
        <taxon>Fungi</taxon>
        <taxon>Dikarya</taxon>
        <taxon>Ascomycota</taxon>
        <taxon>Pezizomycotina</taxon>
        <taxon>Dothideomycetes</taxon>
        <taxon>Dothideomycetidae</taxon>
        <taxon>Dothideales</taxon>
        <taxon>Saccotheciaceae</taxon>
        <taxon>Aureobasidium</taxon>
    </lineage>
</organism>
<gene>
    <name evidence="2" type="ORF">M438DRAFT_337597</name>
</gene>
<feature type="compositionally biased region" description="Polar residues" evidence="1">
    <location>
        <begin position="64"/>
        <end position="73"/>
    </location>
</feature>
<dbReference type="HOGENOM" id="CLU_022251_3_0_1"/>
<evidence type="ECO:0000313" key="2">
    <source>
        <dbReference type="EMBL" id="KEQ82077.1"/>
    </source>
</evidence>
<protein>
    <recommendedName>
        <fullName evidence="4">Zn(2)-C6 fungal-type domain-containing protein</fullName>
    </recommendedName>
</protein>
<dbReference type="GeneID" id="40746313"/>
<reference evidence="2 3" key="1">
    <citation type="journal article" date="2014" name="BMC Genomics">
        <title>Genome sequencing of four Aureobasidium pullulans varieties: biotechnological potential, stress tolerance, and description of new species.</title>
        <authorList>
            <person name="Gostin Ar C."/>
            <person name="Ohm R.A."/>
            <person name="Kogej T."/>
            <person name="Sonjak S."/>
            <person name="Turk M."/>
            <person name="Zajc J."/>
            <person name="Zalar P."/>
            <person name="Grube M."/>
            <person name="Sun H."/>
            <person name="Han J."/>
            <person name="Sharma A."/>
            <person name="Chiniquy J."/>
            <person name="Ngan C.Y."/>
            <person name="Lipzen A."/>
            <person name="Barry K."/>
            <person name="Grigoriev I.V."/>
            <person name="Gunde-Cimerman N."/>
        </authorList>
    </citation>
    <scope>NUCLEOTIDE SEQUENCE [LARGE SCALE GENOMIC DNA]</scope>
    <source>
        <strain evidence="2 3">EXF-150</strain>
    </source>
</reference>
<feature type="compositionally biased region" description="Polar residues" evidence="1">
    <location>
        <begin position="80"/>
        <end position="105"/>
    </location>
</feature>
<feature type="compositionally biased region" description="Basic residues" evidence="1">
    <location>
        <begin position="127"/>
        <end position="136"/>
    </location>
</feature>
<dbReference type="PANTHER" id="PTHR35392:SF3">
    <property type="entry name" value="ZN(2)-C6 FUNGAL-TYPE DOMAIN-CONTAINING PROTEIN"/>
    <property type="match status" value="1"/>
</dbReference>
<dbReference type="InterPro" id="IPR052973">
    <property type="entry name" value="Fungal_sec-metab_reg_TF"/>
</dbReference>
<feature type="region of interest" description="Disordered" evidence="1">
    <location>
        <begin position="35"/>
        <end position="161"/>
    </location>
</feature>
<dbReference type="STRING" id="1043002.A0A074XJ72"/>
<accession>A0A074XJ72</accession>
<dbReference type="OrthoDB" id="3474066at2759"/>
<dbReference type="Proteomes" id="UP000030706">
    <property type="component" value="Unassembled WGS sequence"/>
</dbReference>
<dbReference type="EMBL" id="KL584989">
    <property type="protein sequence ID" value="KEQ82077.1"/>
    <property type="molecule type" value="Genomic_DNA"/>
</dbReference>
<dbReference type="RefSeq" id="XP_029758264.1">
    <property type="nucleotide sequence ID" value="XM_029904007.1"/>
</dbReference>
<dbReference type="PANTHER" id="PTHR35392">
    <property type="entry name" value="ZN(II)2CYS6 TRANSCRIPTION FACTOR (EUROFUNG)-RELATED-RELATED"/>
    <property type="match status" value="1"/>
</dbReference>
<name>A0A074XJ72_AURPU</name>
<proteinExistence type="predicted"/>
<evidence type="ECO:0000313" key="3">
    <source>
        <dbReference type="Proteomes" id="UP000030706"/>
    </source>
</evidence>
<evidence type="ECO:0008006" key="4">
    <source>
        <dbReference type="Google" id="ProtNLM"/>
    </source>
</evidence>
<evidence type="ECO:0000256" key="1">
    <source>
        <dbReference type="SAM" id="MobiDB-lite"/>
    </source>
</evidence>
<feature type="compositionally biased region" description="Low complexity" evidence="1">
    <location>
        <begin position="47"/>
        <end position="63"/>
    </location>
</feature>